<dbReference type="InterPro" id="IPR011051">
    <property type="entry name" value="RmlC_Cupin_sf"/>
</dbReference>
<keyword evidence="3" id="KW-0408">Iron</keyword>
<dbReference type="Pfam" id="PF07847">
    <property type="entry name" value="PCO_ADO"/>
    <property type="match status" value="1"/>
</dbReference>
<evidence type="ECO:0000256" key="3">
    <source>
        <dbReference type="ARBA" id="ARBA00023004"/>
    </source>
</evidence>
<dbReference type="InterPro" id="IPR012864">
    <property type="entry name" value="PCO/ADO"/>
</dbReference>
<proteinExistence type="predicted"/>
<dbReference type="PANTHER" id="PTHR22966:SF61">
    <property type="entry name" value="2-AMINOETHANETHIOL DIOXYGENASE"/>
    <property type="match status" value="1"/>
</dbReference>
<dbReference type="GeneTree" id="ENSGT00390000014082"/>
<evidence type="ECO:0000256" key="1">
    <source>
        <dbReference type="ARBA" id="ARBA00022723"/>
    </source>
</evidence>
<name>A0A8C4Q9P4_EPTBU</name>
<sequence>MFTFFAMLRNGLHGLSNHLYNLLCSHVSGILILGLYEFNPKPTGVHFTVLNGHPISQQLLHPFCEHLIFFFCVCVYFLATFSERVELDTFHQPCILTPEKGNIHEVSAVFGPAAFLDILAPPYDDKAGRPCHYYRACSSLDGVSWDRDERSESPDWWLMEIPQPSTFWCGGQAYFGPCVTL</sequence>
<dbReference type="GO" id="GO:0005739">
    <property type="term" value="C:mitochondrion"/>
    <property type="evidence" value="ECO:0007669"/>
    <property type="project" value="TreeGrafter"/>
</dbReference>
<keyword evidence="1" id="KW-0479">Metal-binding</keyword>
<accession>A0A8C4Q9P4</accession>
<dbReference type="Ensembl" id="ENSEBUT00000012771.1">
    <property type="protein sequence ID" value="ENSEBUP00000012195.1"/>
    <property type="gene ID" value="ENSEBUG00000007779.1"/>
</dbReference>
<organism evidence="4 5">
    <name type="scientific">Eptatretus burgeri</name>
    <name type="common">Inshore hagfish</name>
    <dbReference type="NCBI Taxonomy" id="7764"/>
    <lineage>
        <taxon>Eukaryota</taxon>
        <taxon>Metazoa</taxon>
        <taxon>Chordata</taxon>
        <taxon>Craniata</taxon>
        <taxon>Vertebrata</taxon>
        <taxon>Cyclostomata</taxon>
        <taxon>Myxini</taxon>
        <taxon>Myxiniformes</taxon>
        <taxon>Myxinidae</taxon>
        <taxon>Eptatretinae</taxon>
        <taxon>Eptatretus</taxon>
    </lineage>
</organism>
<dbReference type="GO" id="GO:0016702">
    <property type="term" value="F:oxidoreductase activity, acting on single donors with incorporation of molecular oxygen, incorporation of two atoms of oxygen"/>
    <property type="evidence" value="ECO:0007669"/>
    <property type="project" value="InterPro"/>
</dbReference>
<dbReference type="AlphaFoldDB" id="A0A8C4Q9P4"/>
<dbReference type="Proteomes" id="UP000694388">
    <property type="component" value="Unplaced"/>
</dbReference>
<evidence type="ECO:0000313" key="4">
    <source>
        <dbReference type="Ensembl" id="ENSEBUP00000012195.1"/>
    </source>
</evidence>
<evidence type="ECO:0000313" key="5">
    <source>
        <dbReference type="Proteomes" id="UP000694388"/>
    </source>
</evidence>
<reference evidence="4" key="2">
    <citation type="submission" date="2025-09" db="UniProtKB">
        <authorList>
            <consortium name="Ensembl"/>
        </authorList>
    </citation>
    <scope>IDENTIFICATION</scope>
</reference>
<keyword evidence="2" id="KW-0560">Oxidoreductase</keyword>
<protein>
    <submittedName>
        <fullName evidence="4">Uncharacterized protein</fullName>
    </submittedName>
</protein>
<dbReference type="GO" id="GO:0046872">
    <property type="term" value="F:metal ion binding"/>
    <property type="evidence" value="ECO:0007669"/>
    <property type="project" value="UniProtKB-KW"/>
</dbReference>
<dbReference type="PANTHER" id="PTHR22966">
    <property type="entry name" value="2-AMINOETHANETHIOL DIOXYGENASE"/>
    <property type="match status" value="1"/>
</dbReference>
<reference evidence="4" key="1">
    <citation type="submission" date="2025-08" db="UniProtKB">
        <authorList>
            <consortium name="Ensembl"/>
        </authorList>
    </citation>
    <scope>IDENTIFICATION</scope>
</reference>
<keyword evidence="5" id="KW-1185">Reference proteome</keyword>
<evidence type="ECO:0000256" key="2">
    <source>
        <dbReference type="ARBA" id="ARBA00023002"/>
    </source>
</evidence>
<dbReference type="SUPFAM" id="SSF51182">
    <property type="entry name" value="RmlC-like cupins"/>
    <property type="match status" value="1"/>
</dbReference>